<dbReference type="InterPro" id="IPR000639">
    <property type="entry name" value="Epox_hydrolase-like"/>
</dbReference>
<organism evidence="3 4">
    <name type="scientific">Cupriavidus cauae</name>
    <dbReference type="NCBI Taxonomy" id="2608999"/>
    <lineage>
        <taxon>Bacteria</taxon>
        <taxon>Pseudomonadati</taxon>
        <taxon>Pseudomonadota</taxon>
        <taxon>Betaproteobacteria</taxon>
        <taxon>Burkholderiales</taxon>
        <taxon>Burkholderiaceae</taxon>
        <taxon>Cupriavidus</taxon>
    </lineage>
</organism>
<dbReference type="InterPro" id="IPR029058">
    <property type="entry name" value="AB_hydrolase_fold"/>
</dbReference>
<dbReference type="InterPro" id="IPR051340">
    <property type="entry name" value="Haloalkane_dehalogenase"/>
</dbReference>
<gene>
    <name evidence="3" type="ORF">F1599_11710</name>
</gene>
<dbReference type="PRINTS" id="PR00412">
    <property type="entry name" value="EPOXHYDRLASE"/>
</dbReference>
<dbReference type="PANTHER" id="PTHR42977">
    <property type="entry name" value="HYDROLASE-RELATED"/>
    <property type="match status" value="1"/>
</dbReference>
<dbReference type="EMBL" id="VWRN01000031">
    <property type="protein sequence ID" value="KAA6124564.1"/>
    <property type="molecule type" value="Genomic_DNA"/>
</dbReference>
<protein>
    <submittedName>
        <fullName evidence="3">Alpha/beta hydrolase</fullName>
    </submittedName>
</protein>
<keyword evidence="4" id="KW-1185">Reference proteome</keyword>
<dbReference type="Gene3D" id="3.40.50.1820">
    <property type="entry name" value="alpha/beta hydrolase"/>
    <property type="match status" value="1"/>
</dbReference>
<proteinExistence type="predicted"/>
<evidence type="ECO:0000313" key="4">
    <source>
        <dbReference type="Proteomes" id="UP000324324"/>
    </source>
</evidence>
<dbReference type="AlphaFoldDB" id="A0A5M8AUQ0"/>
<reference evidence="3 4" key="1">
    <citation type="submission" date="2019-09" db="EMBL/GenBank/DDBJ databases">
        <title>Isolation of a novel species in the genus Cupriavidus from patients with sepsis using whole genome sequencing.</title>
        <authorList>
            <person name="Kweon O.J."/>
            <person name="Lee M.-K."/>
        </authorList>
    </citation>
    <scope>NUCLEOTIDE SEQUENCE [LARGE SCALE GENOMIC DNA]</scope>
    <source>
        <strain evidence="3 4">MKL-01</strain>
    </source>
</reference>
<dbReference type="SUPFAM" id="SSF53474">
    <property type="entry name" value="alpha/beta-Hydrolases"/>
    <property type="match status" value="1"/>
</dbReference>
<feature type="domain" description="AB hydrolase-1" evidence="2">
    <location>
        <begin position="49"/>
        <end position="294"/>
    </location>
</feature>
<dbReference type="GO" id="GO:0004301">
    <property type="term" value="F:epoxide hydrolase activity"/>
    <property type="evidence" value="ECO:0007669"/>
    <property type="project" value="TreeGrafter"/>
</dbReference>
<keyword evidence="1 3" id="KW-0378">Hydrolase</keyword>
<comment type="caution">
    <text evidence="3">The sequence shown here is derived from an EMBL/GenBank/DDBJ whole genome shotgun (WGS) entry which is preliminary data.</text>
</comment>
<dbReference type="PANTHER" id="PTHR42977:SF3">
    <property type="entry name" value="AB HYDROLASE-1 DOMAIN-CONTAINING PROTEIN"/>
    <property type="match status" value="1"/>
</dbReference>
<evidence type="ECO:0000259" key="2">
    <source>
        <dbReference type="Pfam" id="PF00561"/>
    </source>
</evidence>
<dbReference type="InterPro" id="IPR000073">
    <property type="entry name" value="AB_hydrolase_1"/>
</dbReference>
<dbReference type="Proteomes" id="UP000324324">
    <property type="component" value="Unassembled WGS sequence"/>
</dbReference>
<dbReference type="PRINTS" id="PR00111">
    <property type="entry name" value="ABHYDROLASE"/>
</dbReference>
<accession>A0A5M8AUQ0</accession>
<name>A0A5M8AUQ0_9BURK</name>
<evidence type="ECO:0000256" key="1">
    <source>
        <dbReference type="ARBA" id="ARBA00022801"/>
    </source>
</evidence>
<evidence type="ECO:0000313" key="3">
    <source>
        <dbReference type="EMBL" id="KAA6124564.1"/>
    </source>
</evidence>
<sequence>MNDPHDLSAVAATSGAAEIAGRQDAVAHRTLDLDGMRVFYREAGPKDAPAILLPHGYPCSSYQYRRLLPALADRWHAVAPDFPGFGYSDTPDFGQFGYDFDAYAAFLQRFADALGLKRYALYLHDYGSQIGLRLAIRAPERIAALIVQNGDIYEDALGPKYETIRRYWDDPSPANRAPLEAAASEHGFRDEFIGEIRSEHVPRLSPDLWTLHWRLMDTPVRREVAVRLMEGLKANLDWFPRYQAYLREHQPPTLILWGPHDGYMPEAAGRAYLRDLPRAELHMTDGGHWLLETHFAQVCPLIRGFLGRVWNAA</sequence>
<dbReference type="Pfam" id="PF00561">
    <property type="entry name" value="Abhydrolase_1"/>
    <property type="match status" value="1"/>
</dbReference>